<feature type="domain" description="Topo IA-type catalytic" evidence="14">
    <location>
        <begin position="159"/>
        <end position="604"/>
    </location>
</feature>
<dbReference type="SMART" id="SM00437">
    <property type="entry name" value="TOP1Ac"/>
    <property type="match status" value="1"/>
</dbReference>
<dbReference type="SMART" id="SM00493">
    <property type="entry name" value="TOPRIM"/>
    <property type="match status" value="1"/>
</dbReference>
<dbReference type="GO" id="GO:0006265">
    <property type="term" value="P:DNA topological change"/>
    <property type="evidence" value="ECO:0007669"/>
    <property type="project" value="InterPro"/>
</dbReference>
<dbReference type="EC" id="5.6.2.1" evidence="3"/>
<keyword evidence="5" id="KW-0460">Magnesium</keyword>
<dbReference type="EMBL" id="CP015608">
    <property type="protein sequence ID" value="APT48361.1"/>
    <property type="molecule type" value="Genomic_DNA"/>
</dbReference>
<dbReference type="GO" id="GO:0006310">
    <property type="term" value="P:DNA recombination"/>
    <property type="evidence" value="ECO:0007669"/>
    <property type="project" value="TreeGrafter"/>
</dbReference>
<evidence type="ECO:0000313" key="16">
    <source>
        <dbReference type="Proteomes" id="UP000185426"/>
    </source>
</evidence>
<evidence type="ECO:0000256" key="3">
    <source>
        <dbReference type="ARBA" id="ARBA00012891"/>
    </source>
</evidence>
<accession>A0A1L6ZPA9</accession>
<dbReference type="InterPro" id="IPR005738">
    <property type="entry name" value="TopoIII"/>
</dbReference>
<evidence type="ECO:0000256" key="7">
    <source>
        <dbReference type="ARBA" id="ARBA00023125"/>
    </source>
</evidence>
<evidence type="ECO:0000256" key="6">
    <source>
        <dbReference type="ARBA" id="ARBA00023029"/>
    </source>
</evidence>
<evidence type="ECO:0000259" key="13">
    <source>
        <dbReference type="PROSITE" id="PS50880"/>
    </source>
</evidence>
<evidence type="ECO:0000256" key="11">
    <source>
        <dbReference type="ARBA" id="ARBA00032235"/>
    </source>
</evidence>
<evidence type="ECO:0000256" key="12">
    <source>
        <dbReference type="ARBA" id="ARBA00032877"/>
    </source>
</evidence>
<protein>
    <recommendedName>
        <fullName evidence="3">DNA topoisomerase</fullName>
        <ecNumber evidence="3">5.6.2.1</ecNumber>
    </recommendedName>
    <alternativeName>
        <fullName evidence="12">Omega-protein</fullName>
    </alternativeName>
    <alternativeName>
        <fullName evidence="11">Relaxing enzyme</fullName>
    </alternativeName>
    <alternativeName>
        <fullName evidence="9">Swivelase</fullName>
    </alternativeName>
    <alternativeName>
        <fullName evidence="10">Untwisting enzyme</fullName>
    </alternativeName>
</protein>
<reference evidence="15 16" key="1">
    <citation type="submission" date="2016-05" db="EMBL/GenBank/DDBJ databases">
        <title>Complete Genome and Methylome Analysis of Psychrotrophic Bacterial Isolates from Antarctic Lake Untersee.</title>
        <authorList>
            <person name="Fomenkov A."/>
            <person name="Akimov V.N."/>
            <person name="Vasilyeva L.V."/>
            <person name="Andersen D."/>
            <person name="Vincze T."/>
            <person name="Roberts R.J."/>
        </authorList>
    </citation>
    <scope>NUCLEOTIDE SEQUENCE [LARGE SCALE GENOMIC DNA]</scope>
    <source>
        <strain evidence="15 16">U14-5</strain>
        <plasmid evidence="15 16">unnamed1</plasmid>
    </source>
</reference>
<dbReference type="Gene3D" id="1.10.460.10">
    <property type="entry name" value="Topoisomerase I, domain 2"/>
    <property type="match status" value="1"/>
</dbReference>
<keyword evidence="8" id="KW-0413">Isomerase</keyword>
<evidence type="ECO:0000256" key="2">
    <source>
        <dbReference type="ARBA" id="ARBA00009446"/>
    </source>
</evidence>
<dbReference type="GO" id="GO:0006281">
    <property type="term" value="P:DNA repair"/>
    <property type="evidence" value="ECO:0007669"/>
    <property type="project" value="TreeGrafter"/>
</dbReference>
<dbReference type="InterPro" id="IPR003601">
    <property type="entry name" value="Topo_IA_2"/>
</dbReference>
<feature type="domain" description="Toprim" evidence="13">
    <location>
        <begin position="2"/>
        <end position="142"/>
    </location>
</feature>
<dbReference type="GO" id="GO:0003677">
    <property type="term" value="F:DNA binding"/>
    <property type="evidence" value="ECO:0007669"/>
    <property type="project" value="UniProtKB-KW"/>
</dbReference>
<keyword evidence="6" id="KW-0799">Topoisomerase</keyword>
<evidence type="ECO:0000256" key="10">
    <source>
        <dbReference type="ARBA" id="ARBA00031985"/>
    </source>
</evidence>
<dbReference type="GO" id="GO:0046872">
    <property type="term" value="F:metal ion binding"/>
    <property type="evidence" value="ECO:0007669"/>
    <property type="project" value="UniProtKB-KW"/>
</dbReference>
<dbReference type="Gene3D" id="1.10.290.10">
    <property type="entry name" value="Topoisomerase I, domain 4"/>
    <property type="match status" value="1"/>
</dbReference>
<dbReference type="PROSITE" id="PS52039">
    <property type="entry name" value="TOPO_IA_2"/>
    <property type="match status" value="1"/>
</dbReference>
<dbReference type="Proteomes" id="UP000185426">
    <property type="component" value="Plasmid unnamed1"/>
</dbReference>
<dbReference type="InterPro" id="IPR023405">
    <property type="entry name" value="Topo_IA_core_domain"/>
</dbReference>
<dbReference type="Gene3D" id="3.40.50.140">
    <property type="match status" value="1"/>
</dbReference>
<dbReference type="InterPro" id="IPR025589">
    <property type="entry name" value="Toprim_C_rpt"/>
</dbReference>
<comment type="similarity">
    <text evidence="2">Belongs to the type IA topoisomerase family.</text>
</comment>
<dbReference type="InterPro" id="IPR013825">
    <property type="entry name" value="Topo_IA_cen_sub2"/>
</dbReference>
<dbReference type="NCBIfam" id="TIGR01056">
    <property type="entry name" value="topB"/>
    <property type="match status" value="1"/>
</dbReference>
<dbReference type="PANTHER" id="PTHR11390">
    <property type="entry name" value="PROKARYOTIC DNA TOPOISOMERASE"/>
    <property type="match status" value="1"/>
</dbReference>
<dbReference type="PROSITE" id="PS00396">
    <property type="entry name" value="TOPO_IA_1"/>
    <property type="match status" value="1"/>
</dbReference>
<evidence type="ECO:0000256" key="1">
    <source>
        <dbReference type="ARBA" id="ARBA00000213"/>
    </source>
</evidence>
<keyword evidence="15" id="KW-0614">Plasmid</keyword>
<dbReference type="PANTHER" id="PTHR11390:SF21">
    <property type="entry name" value="DNA TOPOISOMERASE 3-ALPHA"/>
    <property type="match status" value="1"/>
</dbReference>
<evidence type="ECO:0000313" key="15">
    <source>
        <dbReference type="EMBL" id="APT48361.1"/>
    </source>
</evidence>
<evidence type="ECO:0000259" key="14">
    <source>
        <dbReference type="PROSITE" id="PS52039"/>
    </source>
</evidence>
<evidence type="ECO:0000256" key="8">
    <source>
        <dbReference type="ARBA" id="ARBA00023235"/>
    </source>
</evidence>
<dbReference type="InterPro" id="IPR006171">
    <property type="entry name" value="TOPRIM_dom"/>
</dbReference>
<dbReference type="InterPro" id="IPR023406">
    <property type="entry name" value="Topo_IA_AS"/>
</dbReference>
<dbReference type="PROSITE" id="PS50880">
    <property type="entry name" value="TOPRIM"/>
    <property type="match status" value="1"/>
</dbReference>
<sequence length="727" mass="82920">MTTAILAEKFSQAVTYSTIFEKSSKKKGYIEIQDKLFPDGAIITWGVGHLIELEMARAYGKAYERWSLSWLPLVPKASDFKLKVSEKTSDQYKVVESILKKCNDIIIATDAGREGELIAYSILKMANVAHKPIKRMWTNKLVESDMKEAFQNLKNSEETYGYYVEAETRQFADWLIGINGSPLVSILLNNHLKNDQFVPFSLGRVQTPTLYMIYENDKRIENFSPETFYDIKGICQSEKDFSVELKEKKSFKSKEELNTFMSENKLKIGLNSGYVKEANIQTKYQDAPELYNLTNLQKEASKKYGFTANGVLDILQSLYDAGFVTYPRTDCKYIGGEEFLAVFKQREKVAMCMGIPNDWKNDQPNKMHVDDEKVEEHSALMITSKIPDYKTMNEEQRIIYSMVAVSNLKMFESPYIFDSSEILVSVEDVDFSARGRVDRDLGWKRLDKYLIEPPTKKKAEKKEISILPNLEKGMSLKVTLSIHEGETKAPQMMTESRLLSLMENPNVESDEDRKILKQTSGIGTVATRASIIEGLKSKEYIKDTKGKLTTTLKGKILCESIEGTLLSNASMTANWEKYLKEIHKGNASQEIFLQKIEVFLNDLIKKLPQRIEDKKAIFSALSENEKNKNKICDCPNGNCKGIIVLKQLDGGKKTKLYGCTEYKKGCKVILPYEFSGKKLTETNIKDLISKGMTRKIKGFKSKNKEGKEFSAKLHFDKNTNKISFVFE</sequence>
<dbReference type="AlphaFoldDB" id="A0A1L6ZPA9"/>
<dbReference type="Pfam" id="PF13342">
    <property type="entry name" value="Toprim_Crpt"/>
    <property type="match status" value="1"/>
</dbReference>
<dbReference type="InterPro" id="IPR013824">
    <property type="entry name" value="Topo_IA_cen_sub1"/>
</dbReference>
<dbReference type="SMART" id="SM00436">
    <property type="entry name" value="TOP1Bc"/>
    <property type="match status" value="1"/>
</dbReference>
<dbReference type="InterPro" id="IPR013826">
    <property type="entry name" value="Topo_IA_cen_sub3"/>
</dbReference>
<dbReference type="PRINTS" id="PR00417">
    <property type="entry name" value="PRTPISMRASEI"/>
</dbReference>
<dbReference type="Gene3D" id="2.70.20.10">
    <property type="entry name" value="Topoisomerase I, domain 3"/>
    <property type="match status" value="1"/>
</dbReference>
<comment type="catalytic activity">
    <reaction evidence="1">
        <text>ATP-independent breakage of single-stranded DNA, followed by passage and rejoining.</text>
        <dbReference type="EC" id="5.6.2.1"/>
    </reaction>
</comment>
<geneLocation type="plasmid" evidence="15 16">
    <name>unnamed1</name>
</geneLocation>
<keyword evidence="4" id="KW-0479">Metal-binding</keyword>
<dbReference type="CDD" id="cd03362">
    <property type="entry name" value="TOPRIM_TopoIA_TopoIII"/>
    <property type="match status" value="1"/>
</dbReference>
<dbReference type="InterPro" id="IPR013497">
    <property type="entry name" value="Topo_IA_cen"/>
</dbReference>
<evidence type="ECO:0000256" key="5">
    <source>
        <dbReference type="ARBA" id="ARBA00022842"/>
    </source>
</evidence>
<name>A0A1L6ZPA9_BACIA</name>
<dbReference type="InterPro" id="IPR034144">
    <property type="entry name" value="TOPRIM_TopoIII"/>
</dbReference>
<dbReference type="RefSeq" id="WP_075623787.1">
    <property type="nucleotide sequence ID" value="NZ_CP015608.1"/>
</dbReference>
<dbReference type="GO" id="GO:0043597">
    <property type="term" value="C:cytoplasmic replication fork"/>
    <property type="evidence" value="ECO:0007669"/>
    <property type="project" value="TreeGrafter"/>
</dbReference>
<dbReference type="InterPro" id="IPR003602">
    <property type="entry name" value="Topo_IA_DNA-bd_dom"/>
</dbReference>
<organism evidence="15 16">
    <name type="scientific">Bacillus safensis</name>
    <dbReference type="NCBI Taxonomy" id="561879"/>
    <lineage>
        <taxon>Bacteria</taxon>
        <taxon>Bacillati</taxon>
        <taxon>Bacillota</taxon>
        <taxon>Bacilli</taxon>
        <taxon>Bacillales</taxon>
        <taxon>Bacillaceae</taxon>
        <taxon>Bacillus</taxon>
    </lineage>
</organism>
<evidence type="ECO:0000256" key="9">
    <source>
        <dbReference type="ARBA" id="ARBA00030003"/>
    </source>
</evidence>
<dbReference type="GO" id="GO:0003917">
    <property type="term" value="F:DNA topoisomerase type I (single strand cut, ATP-independent) activity"/>
    <property type="evidence" value="ECO:0007669"/>
    <property type="project" value="UniProtKB-EC"/>
</dbReference>
<proteinExistence type="inferred from homology"/>
<dbReference type="SUPFAM" id="SSF56712">
    <property type="entry name" value="Prokaryotic type I DNA topoisomerase"/>
    <property type="match status" value="1"/>
</dbReference>
<dbReference type="InterPro" id="IPR000380">
    <property type="entry name" value="Topo_IA"/>
</dbReference>
<dbReference type="Pfam" id="PF01131">
    <property type="entry name" value="Topoisom_bac"/>
    <property type="match status" value="1"/>
</dbReference>
<keyword evidence="7" id="KW-0238">DNA-binding</keyword>
<evidence type="ECO:0000256" key="4">
    <source>
        <dbReference type="ARBA" id="ARBA00022723"/>
    </source>
</evidence>
<gene>
    <name evidence="15" type="ORF">BSA145_21085</name>
</gene>
<dbReference type="Pfam" id="PF01751">
    <property type="entry name" value="Toprim"/>
    <property type="match status" value="1"/>
</dbReference>